<reference evidence="1 2" key="1">
    <citation type="submission" date="2012-08" db="EMBL/GenBank/DDBJ databases">
        <title>Comparative Sequence Analysis of H. pylori isolates.</title>
        <authorList>
            <person name="Blanchard T.G."/>
            <person name="Czinn S.J."/>
            <person name="McCracken C.M."/>
            <person name="Abolude K.A."/>
            <person name="Shefchek K.S."/>
            <person name="Maroo A.M."/>
            <person name="Santana-Cruz I.S."/>
            <person name="Tallon L.J."/>
            <person name="Ficke F.W.F."/>
        </authorList>
    </citation>
    <scope>NUCLEOTIDE SEQUENCE [LARGE SCALE GENOMIC DNA]</scope>
    <source>
        <strain evidence="1 2">R036d</strain>
    </source>
</reference>
<name>K2L2L4_HELPX</name>
<dbReference type="EMBL" id="AMOT01000008">
    <property type="protein sequence ID" value="EKE84110.1"/>
    <property type="molecule type" value="Genomic_DNA"/>
</dbReference>
<sequence>MILRSPFGGVLALNLKTLKASFAIKIIKSFQKTSDNPLKSA</sequence>
<dbReference type="AlphaFoldDB" id="K2L2L4"/>
<dbReference type="Proteomes" id="UP000006759">
    <property type="component" value="Unassembled WGS sequence"/>
</dbReference>
<dbReference type="PATRIC" id="fig|1145113.3.peg.1584"/>
<protein>
    <submittedName>
        <fullName evidence="1">Uncharacterized protein</fullName>
    </submittedName>
</protein>
<proteinExistence type="predicted"/>
<gene>
    <name evidence="1" type="ORF">OUI_1624</name>
</gene>
<evidence type="ECO:0000313" key="1">
    <source>
        <dbReference type="EMBL" id="EKE84110.1"/>
    </source>
</evidence>
<comment type="caution">
    <text evidence="1">The sequence shown here is derived from an EMBL/GenBank/DDBJ whole genome shotgun (WGS) entry which is preliminary data.</text>
</comment>
<organism evidence="1 2">
    <name type="scientific">Helicobacter pylori R036d</name>
    <dbReference type="NCBI Taxonomy" id="1145113"/>
    <lineage>
        <taxon>Bacteria</taxon>
        <taxon>Pseudomonadati</taxon>
        <taxon>Campylobacterota</taxon>
        <taxon>Epsilonproteobacteria</taxon>
        <taxon>Campylobacterales</taxon>
        <taxon>Helicobacteraceae</taxon>
        <taxon>Helicobacter</taxon>
    </lineage>
</organism>
<evidence type="ECO:0000313" key="2">
    <source>
        <dbReference type="Proteomes" id="UP000006759"/>
    </source>
</evidence>
<accession>K2L2L4</accession>